<comment type="caution">
    <text evidence="2">The sequence shown here is derived from an EMBL/GenBank/DDBJ whole genome shotgun (WGS) entry which is preliminary data.</text>
</comment>
<dbReference type="Proteomes" id="UP001500185">
    <property type="component" value="Unassembled WGS sequence"/>
</dbReference>
<dbReference type="CDD" id="cd03801">
    <property type="entry name" value="GT4_PimA-like"/>
    <property type="match status" value="1"/>
</dbReference>
<organism evidence="2 3">
    <name type="scientific">Psychroflexus lacisalsi</name>
    <dbReference type="NCBI Taxonomy" id="503928"/>
    <lineage>
        <taxon>Bacteria</taxon>
        <taxon>Pseudomonadati</taxon>
        <taxon>Bacteroidota</taxon>
        <taxon>Flavobacteriia</taxon>
        <taxon>Flavobacteriales</taxon>
        <taxon>Flavobacteriaceae</taxon>
        <taxon>Psychroflexus</taxon>
    </lineage>
</organism>
<dbReference type="Gene3D" id="3.40.50.2000">
    <property type="entry name" value="Glycogen Phosphorylase B"/>
    <property type="match status" value="2"/>
</dbReference>
<reference evidence="2 3" key="1">
    <citation type="journal article" date="2019" name="Int. J. Syst. Evol. Microbiol.">
        <title>The Global Catalogue of Microorganisms (GCM) 10K type strain sequencing project: providing services to taxonomists for standard genome sequencing and annotation.</title>
        <authorList>
            <consortium name="The Broad Institute Genomics Platform"/>
            <consortium name="The Broad Institute Genome Sequencing Center for Infectious Disease"/>
            <person name="Wu L."/>
            <person name="Ma J."/>
        </authorList>
    </citation>
    <scope>NUCLEOTIDE SEQUENCE [LARGE SCALE GENOMIC DNA]</scope>
    <source>
        <strain evidence="2 3">JCM 16231</strain>
    </source>
</reference>
<accession>A0ABN1KF53</accession>
<dbReference type="Pfam" id="PF00534">
    <property type="entry name" value="Glycos_transf_1"/>
    <property type="match status" value="1"/>
</dbReference>
<dbReference type="PANTHER" id="PTHR12526:SF630">
    <property type="entry name" value="GLYCOSYLTRANSFERASE"/>
    <property type="match status" value="1"/>
</dbReference>
<name>A0ABN1KF53_9FLAO</name>
<evidence type="ECO:0000259" key="1">
    <source>
        <dbReference type="Pfam" id="PF00534"/>
    </source>
</evidence>
<dbReference type="SUPFAM" id="SSF53756">
    <property type="entry name" value="UDP-Glycosyltransferase/glycogen phosphorylase"/>
    <property type="match status" value="1"/>
</dbReference>
<sequence length="408" mass="47169">MSNKILIASGSRHTVPPLKHSPGVARIIYTLANHIDRDKYQIRVISKDHLDLAQLDFNTGIFLHPKVNLKTSILEHFLNKMPYRILKKRYGFTQVDRILYYTGLVNLAKEEKPDLVITFMHFELFKMLVKALPNSKHVYFFRSTDLNGRIGKENMHYLIKHSSGFLANTKEPIKELKQFKTISFPTQTIYNSTLEQTKTNRVLVNTRKEIRSKFNIAGDTIVIGFAGRFSEEKSLFELFEAIKEKRNRGLDYQILIAGDIKYEKTPNHNYFEKLKNFEAKYLKNAVHWMGWVTHADLHLFYTAIDFAAVLSKYREGNSMFLLEALSYGKPVIATAIGGNQEAITNNKNGFLIQSTSIQKELVAALTHVENNKGMYEEWSQNALAYIQQEHSEQIMINKFNCFLDKIKS</sequence>
<proteinExistence type="predicted"/>
<feature type="domain" description="Glycosyl transferase family 1" evidence="1">
    <location>
        <begin position="207"/>
        <end position="382"/>
    </location>
</feature>
<dbReference type="RefSeq" id="WP_224454841.1">
    <property type="nucleotide sequence ID" value="NZ_BAAAGG010000022.1"/>
</dbReference>
<protein>
    <recommendedName>
        <fullName evidence="1">Glycosyl transferase family 1 domain-containing protein</fullName>
    </recommendedName>
</protein>
<dbReference type="PANTHER" id="PTHR12526">
    <property type="entry name" value="GLYCOSYLTRANSFERASE"/>
    <property type="match status" value="1"/>
</dbReference>
<gene>
    <name evidence="2" type="ORF">GCM10009433_26510</name>
</gene>
<evidence type="ECO:0000313" key="2">
    <source>
        <dbReference type="EMBL" id="GAA0764292.1"/>
    </source>
</evidence>
<dbReference type="InterPro" id="IPR001296">
    <property type="entry name" value="Glyco_trans_1"/>
</dbReference>
<keyword evidence="3" id="KW-1185">Reference proteome</keyword>
<dbReference type="EMBL" id="BAAAGG010000022">
    <property type="protein sequence ID" value="GAA0764292.1"/>
    <property type="molecule type" value="Genomic_DNA"/>
</dbReference>
<evidence type="ECO:0000313" key="3">
    <source>
        <dbReference type="Proteomes" id="UP001500185"/>
    </source>
</evidence>